<accession>A0ABP7IW93</accession>
<sequence length="74" mass="8227">MYEERRRVERDESFQKACARPDSTHNVAGITGPTVVYHNGHHVFAGVHSGGGAPRPRVRPTARVRAQGRDSYDV</sequence>
<reference evidence="3" key="1">
    <citation type="journal article" date="2019" name="Int. J. Syst. Evol. Microbiol.">
        <title>The Global Catalogue of Microorganisms (GCM) 10K type strain sequencing project: providing services to taxonomists for standard genome sequencing and annotation.</title>
        <authorList>
            <consortium name="The Broad Institute Genomics Platform"/>
            <consortium name="The Broad Institute Genome Sequencing Center for Infectious Disease"/>
            <person name="Wu L."/>
            <person name="Ma J."/>
        </authorList>
    </citation>
    <scope>NUCLEOTIDE SEQUENCE [LARGE SCALE GENOMIC DNA]</scope>
    <source>
        <strain evidence="3">JCM 16908</strain>
    </source>
</reference>
<feature type="compositionally biased region" description="Basic and acidic residues" evidence="1">
    <location>
        <begin position="1"/>
        <end position="14"/>
    </location>
</feature>
<dbReference type="Proteomes" id="UP001500888">
    <property type="component" value="Unassembled WGS sequence"/>
</dbReference>
<evidence type="ECO:0000256" key="1">
    <source>
        <dbReference type="SAM" id="MobiDB-lite"/>
    </source>
</evidence>
<dbReference type="EMBL" id="BAAAZR010000027">
    <property type="protein sequence ID" value="GAA3828675.1"/>
    <property type="molecule type" value="Genomic_DNA"/>
</dbReference>
<comment type="caution">
    <text evidence="2">The sequence shown here is derived from an EMBL/GenBank/DDBJ whole genome shotgun (WGS) entry which is preliminary data.</text>
</comment>
<gene>
    <name evidence="2" type="ORF">GCM10022226_56890</name>
</gene>
<proteinExistence type="predicted"/>
<evidence type="ECO:0000313" key="2">
    <source>
        <dbReference type="EMBL" id="GAA3828675.1"/>
    </source>
</evidence>
<name>A0ABP7IW93_9ACTN</name>
<evidence type="ECO:0000313" key="3">
    <source>
        <dbReference type="Proteomes" id="UP001500888"/>
    </source>
</evidence>
<feature type="region of interest" description="Disordered" evidence="1">
    <location>
        <begin position="1"/>
        <end position="33"/>
    </location>
</feature>
<organism evidence="2 3">
    <name type="scientific">Sphaerisporangium flaviroseum</name>
    <dbReference type="NCBI Taxonomy" id="509199"/>
    <lineage>
        <taxon>Bacteria</taxon>
        <taxon>Bacillati</taxon>
        <taxon>Actinomycetota</taxon>
        <taxon>Actinomycetes</taxon>
        <taxon>Streptosporangiales</taxon>
        <taxon>Streptosporangiaceae</taxon>
        <taxon>Sphaerisporangium</taxon>
    </lineage>
</organism>
<protein>
    <submittedName>
        <fullName evidence="2">Uncharacterized protein</fullName>
    </submittedName>
</protein>
<feature type="region of interest" description="Disordered" evidence="1">
    <location>
        <begin position="47"/>
        <end position="74"/>
    </location>
</feature>
<keyword evidence="3" id="KW-1185">Reference proteome</keyword>